<dbReference type="GO" id="GO:0016616">
    <property type="term" value="F:oxidoreductase activity, acting on the CH-OH group of donors, NAD or NADP as acceptor"/>
    <property type="evidence" value="ECO:0007669"/>
    <property type="project" value="TreeGrafter"/>
</dbReference>
<dbReference type="InterPro" id="IPR020904">
    <property type="entry name" value="Sc_DH/Rdtase_CS"/>
</dbReference>
<dbReference type="EMBL" id="JABBNB010000024">
    <property type="protein sequence ID" value="NMO03582.1"/>
    <property type="molecule type" value="Genomic_DNA"/>
</dbReference>
<name>A0A848KZE4_9ACTN</name>
<proteinExistence type="inferred from homology"/>
<dbReference type="CDD" id="cd05233">
    <property type="entry name" value="SDR_c"/>
    <property type="match status" value="1"/>
</dbReference>
<evidence type="ECO:0000256" key="2">
    <source>
        <dbReference type="ARBA" id="ARBA00023002"/>
    </source>
</evidence>
<comment type="caution">
    <text evidence="5">The sequence shown here is derived from an EMBL/GenBank/DDBJ whole genome shotgun (WGS) entry which is preliminary data.</text>
</comment>
<dbReference type="InterPro" id="IPR002347">
    <property type="entry name" value="SDR_fam"/>
</dbReference>
<evidence type="ECO:0000256" key="1">
    <source>
        <dbReference type="ARBA" id="ARBA00006484"/>
    </source>
</evidence>
<organism evidence="5 6">
    <name type="scientific">Gordonia asplenii</name>
    <dbReference type="NCBI Taxonomy" id="2725283"/>
    <lineage>
        <taxon>Bacteria</taxon>
        <taxon>Bacillati</taxon>
        <taxon>Actinomycetota</taxon>
        <taxon>Actinomycetes</taxon>
        <taxon>Mycobacteriales</taxon>
        <taxon>Gordoniaceae</taxon>
        <taxon>Gordonia</taxon>
    </lineage>
</organism>
<dbReference type="PRINTS" id="PR00080">
    <property type="entry name" value="SDRFAMILY"/>
</dbReference>
<dbReference type="PRINTS" id="PR00081">
    <property type="entry name" value="GDHRDH"/>
</dbReference>
<dbReference type="NCBIfam" id="NF005878">
    <property type="entry name" value="PRK07825.1"/>
    <property type="match status" value="1"/>
</dbReference>
<dbReference type="SUPFAM" id="SSF51735">
    <property type="entry name" value="NAD(P)-binding Rossmann-fold domains"/>
    <property type="match status" value="1"/>
</dbReference>
<evidence type="ECO:0000313" key="5">
    <source>
        <dbReference type="EMBL" id="NMO03582.1"/>
    </source>
</evidence>
<dbReference type="Proteomes" id="UP000550729">
    <property type="component" value="Unassembled WGS sequence"/>
</dbReference>
<keyword evidence="6" id="KW-1185">Reference proteome</keyword>
<sequence length="274" mass="28428">MKSTTLHGKRIIITGGARGIGLATATAVAQHGATVVIGDLDQQAIDAAVVRIGSAATGFTVDVADRESFAAFYSTATESGPIDVLINNAGIMPIGSFLDQRPDTYLKAINVNVLGAMNGMHIALPDMIAAGSGHIINVASTAGKTPVPGGLAYCASKSAVVAMTETARVEFADSGVEFTCVMPHFTNTELIAGTTATKLVPVVEPSDVADAIAAAIDRPRADVFVPKAIGVILRTQPLMGRTVRDEVSRRLGAYNAFLDFDAQARAGYAERIAK</sequence>
<gene>
    <name evidence="5" type="ORF">HH308_20405</name>
</gene>
<dbReference type="AlphaFoldDB" id="A0A848KZE4"/>
<dbReference type="InterPro" id="IPR057326">
    <property type="entry name" value="KR_dom"/>
</dbReference>
<dbReference type="SMART" id="SM00822">
    <property type="entry name" value="PKS_KR"/>
    <property type="match status" value="1"/>
</dbReference>
<dbReference type="Gene3D" id="3.40.50.720">
    <property type="entry name" value="NAD(P)-binding Rossmann-like Domain"/>
    <property type="match status" value="1"/>
</dbReference>
<evidence type="ECO:0000259" key="4">
    <source>
        <dbReference type="SMART" id="SM00822"/>
    </source>
</evidence>
<evidence type="ECO:0000256" key="3">
    <source>
        <dbReference type="RuleBase" id="RU000363"/>
    </source>
</evidence>
<accession>A0A848KZE4</accession>
<dbReference type="Pfam" id="PF00106">
    <property type="entry name" value="adh_short"/>
    <property type="match status" value="1"/>
</dbReference>
<evidence type="ECO:0000313" key="6">
    <source>
        <dbReference type="Proteomes" id="UP000550729"/>
    </source>
</evidence>
<dbReference type="InterPro" id="IPR036291">
    <property type="entry name" value="NAD(P)-bd_dom_sf"/>
</dbReference>
<protein>
    <submittedName>
        <fullName evidence="5">SDR family oxidoreductase</fullName>
    </submittedName>
</protein>
<feature type="domain" description="Ketoreductase" evidence="4">
    <location>
        <begin position="9"/>
        <end position="188"/>
    </location>
</feature>
<comment type="similarity">
    <text evidence="1 3">Belongs to the short-chain dehydrogenases/reductases (SDR) family.</text>
</comment>
<keyword evidence="2" id="KW-0560">Oxidoreductase</keyword>
<dbReference type="RefSeq" id="WP_170196086.1">
    <property type="nucleotide sequence ID" value="NZ_JABBNB010000024.1"/>
</dbReference>
<reference evidence="5 6" key="1">
    <citation type="submission" date="2020-04" db="EMBL/GenBank/DDBJ databases">
        <title>Gordonia sp. nov. TBRC 11910.</title>
        <authorList>
            <person name="Suriyachadkun C."/>
        </authorList>
    </citation>
    <scope>NUCLEOTIDE SEQUENCE [LARGE SCALE GENOMIC DNA]</scope>
    <source>
        <strain evidence="5 6">TBRC 11910</strain>
    </source>
</reference>
<dbReference type="PANTHER" id="PTHR24322">
    <property type="entry name" value="PKSB"/>
    <property type="match status" value="1"/>
</dbReference>
<dbReference type="PROSITE" id="PS00061">
    <property type="entry name" value="ADH_SHORT"/>
    <property type="match status" value="1"/>
</dbReference>
<dbReference type="PANTHER" id="PTHR24322:SF736">
    <property type="entry name" value="RETINOL DEHYDROGENASE 10"/>
    <property type="match status" value="1"/>
</dbReference>